<organism evidence="1 2">
    <name type="scientific">Lophiotrema nucula</name>
    <dbReference type="NCBI Taxonomy" id="690887"/>
    <lineage>
        <taxon>Eukaryota</taxon>
        <taxon>Fungi</taxon>
        <taxon>Dikarya</taxon>
        <taxon>Ascomycota</taxon>
        <taxon>Pezizomycotina</taxon>
        <taxon>Dothideomycetes</taxon>
        <taxon>Pleosporomycetidae</taxon>
        <taxon>Pleosporales</taxon>
        <taxon>Lophiotremataceae</taxon>
        <taxon>Lophiotrema</taxon>
    </lineage>
</organism>
<accession>A0A6A5YIQ0</accession>
<feature type="non-terminal residue" evidence="1">
    <location>
        <position position="1"/>
    </location>
</feature>
<protein>
    <submittedName>
        <fullName evidence="1">Uncharacterized protein</fullName>
    </submittedName>
</protein>
<proteinExistence type="predicted"/>
<dbReference type="AlphaFoldDB" id="A0A6A5YIQ0"/>
<evidence type="ECO:0000313" key="2">
    <source>
        <dbReference type="Proteomes" id="UP000799770"/>
    </source>
</evidence>
<evidence type="ECO:0000313" key="1">
    <source>
        <dbReference type="EMBL" id="KAF2107129.1"/>
    </source>
</evidence>
<name>A0A6A5YIQ0_9PLEO</name>
<dbReference type="Proteomes" id="UP000799770">
    <property type="component" value="Unassembled WGS sequence"/>
</dbReference>
<feature type="non-terminal residue" evidence="1">
    <location>
        <position position="184"/>
    </location>
</feature>
<dbReference type="EMBL" id="ML977356">
    <property type="protein sequence ID" value="KAF2107129.1"/>
    <property type="molecule type" value="Genomic_DNA"/>
</dbReference>
<sequence length="184" mass="21123">EEPTPVGEIWSPKWKAADLASYTKKCASKATFEAELYKLGEMYPSLESFAPELKVFYHKQHYPGSWNGEDRHGNDRELLKMDYEHLPFAVREWLKNNPKQRHFSVQEEIVFFAPGAIYPILPLWVDEPESATGSISNECEGIFDDLENYATEPKHGVVLGRVDHKKGPKQEVVVTIEAFQVKQK</sequence>
<gene>
    <name evidence="1" type="ORF">BDV96DRAFT_470044</name>
</gene>
<dbReference type="OrthoDB" id="4359806at2759"/>
<reference evidence="1" key="1">
    <citation type="journal article" date="2020" name="Stud. Mycol.">
        <title>101 Dothideomycetes genomes: a test case for predicting lifestyles and emergence of pathogens.</title>
        <authorList>
            <person name="Haridas S."/>
            <person name="Albert R."/>
            <person name="Binder M."/>
            <person name="Bloem J."/>
            <person name="Labutti K."/>
            <person name="Salamov A."/>
            <person name="Andreopoulos B."/>
            <person name="Baker S."/>
            <person name="Barry K."/>
            <person name="Bills G."/>
            <person name="Bluhm B."/>
            <person name="Cannon C."/>
            <person name="Castanera R."/>
            <person name="Culley D."/>
            <person name="Daum C."/>
            <person name="Ezra D."/>
            <person name="Gonzalez J."/>
            <person name="Henrissat B."/>
            <person name="Kuo A."/>
            <person name="Liang C."/>
            <person name="Lipzen A."/>
            <person name="Lutzoni F."/>
            <person name="Magnuson J."/>
            <person name="Mondo S."/>
            <person name="Nolan M."/>
            <person name="Ohm R."/>
            <person name="Pangilinan J."/>
            <person name="Park H.-J."/>
            <person name="Ramirez L."/>
            <person name="Alfaro M."/>
            <person name="Sun H."/>
            <person name="Tritt A."/>
            <person name="Yoshinaga Y."/>
            <person name="Zwiers L.-H."/>
            <person name="Turgeon B."/>
            <person name="Goodwin S."/>
            <person name="Spatafora J."/>
            <person name="Crous P."/>
            <person name="Grigoriev I."/>
        </authorList>
    </citation>
    <scope>NUCLEOTIDE SEQUENCE</scope>
    <source>
        <strain evidence="1">CBS 627.86</strain>
    </source>
</reference>
<keyword evidence="2" id="KW-1185">Reference proteome</keyword>